<keyword evidence="4" id="KW-1185">Reference proteome</keyword>
<feature type="region of interest" description="Disordered" evidence="2">
    <location>
        <begin position="1"/>
        <end position="135"/>
    </location>
</feature>
<gene>
    <name evidence="3" type="ORF">Ae201684_002704</name>
</gene>
<feature type="compositionally biased region" description="Basic and acidic residues" evidence="2">
    <location>
        <begin position="71"/>
        <end position="105"/>
    </location>
</feature>
<evidence type="ECO:0000256" key="2">
    <source>
        <dbReference type="SAM" id="MobiDB-lite"/>
    </source>
</evidence>
<dbReference type="VEuPathDB" id="FungiDB:AeMF1_001191"/>
<evidence type="ECO:0000313" key="4">
    <source>
        <dbReference type="Proteomes" id="UP000481153"/>
    </source>
</evidence>
<dbReference type="InterPro" id="IPR038608">
    <property type="entry name" value="Csm1/Pcs1_C_sf"/>
</dbReference>
<name>A0A6G0XP89_9STRA</name>
<feature type="compositionally biased region" description="Polar residues" evidence="2">
    <location>
        <begin position="1"/>
        <end position="14"/>
    </location>
</feature>
<organism evidence="3 4">
    <name type="scientific">Aphanomyces euteiches</name>
    <dbReference type="NCBI Taxonomy" id="100861"/>
    <lineage>
        <taxon>Eukaryota</taxon>
        <taxon>Sar</taxon>
        <taxon>Stramenopiles</taxon>
        <taxon>Oomycota</taxon>
        <taxon>Saprolegniomycetes</taxon>
        <taxon>Saprolegniales</taxon>
        <taxon>Verrucalvaceae</taxon>
        <taxon>Aphanomyces</taxon>
    </lineage>
</organism>
<proteinExistence type="predicted"/>
<protein>
    <submittedName>
        <fullName evidence="3">Uncharacterized protein</fullName>
    </submittedName>
</protein>
<dbReference type="AlphaFoldDB" id="A0A6G0XP89"/>
<evidence type="ECO:0000313" key="3">
    <source>
        <dbReference type="EMBL" id="KAF0742301.1"/>
    </source>
</evidence>
<feature type="coiled-coil region" evidence="1">
    <location>
        <begin position="187"/>
        <end position="280"/>
    </location>
</feature>
<comment type="caution">
    <text evidence="3">The sequence shown here is derived from an EMBL/GenBank/DDBJ whole genome shotgun (WGS) entry which is preliminary data.</text>
</comment>
<feature type="compositionally biased region" description="Low complexity" evidence="2">
    <location>
        <begin position="121"/>
        <end position="131"/>
    </location>
</feature>
<accession>A0A6G0XP89</accession>
<feature type="compositionally biased region" description="Basic and acidic residues" evidence="2">
    <location>
        <begin position="30"/>
        <end position="51"/>
    </location>
</feature>
<feature type="compositionally biased region" description="Basic residues" evidence="2">
    <location>
        <begin position="106"/>
        <end position="120"/>
    </location>
</feature>
<evidence type="ECO:0000256" key="1">
    <source>
        <dbReference type="SAM" id="Coils"/>
    </source>
</evidence>
<dbReference type="Gene3D" id="3.90.1150.80">
    <property type="match status" value="1"/>
</dbReference>
<reference evidence="3 4" key="1">
    <citation type="submission" date="2019-07" db="EMBL/GenBank/DDBJ databases">
        <title>Genomics analysis of Aphanomyces spp. identifies a new class of oomycete effector associated with host adaptation.</title>
        <authorList>
            <person name="Gaulin E."/>
        </authorList>
    </citation>
    <scope>NUCLEOTIDE SEQUENCE [LARGE SCALE GENOMIC DNA]</scope>
    <source>
        <strain evidence="3 4">ATCC 201684</strain>
    </source>
</reference>
<keyword evidence="1" id="KW-0175">Coiled coil</keyword>
<dbReference type="Proteomes" id="UP000481153">
    <property type="component" value="Unassembled WGS sequence"/>
</dbReference>
<sequence>MTSRSQVPEASSGSLADFVASKRPKPTISSREKDSRADEKEPGSPSREEATTSKTQNVTEGSDAGHSSKHRSTDREEKHSSSSRDAHVTRKRTDTHRNDVEDDKHKPSKRHHADSHHTKSSGHSSKSTTMSDAKHESGKLVGVFVQTIEKVLAQYDGEKDRDSAFKKLQKDYLALLNVRQTEPEKLLEESNRLAKEAKIAHDDLNSKLRQQVANLTKKLDKFEKIRENLDRVKARSDLDDSNPETVVALKHENATLLANNDSLRSRLKKMEKELESERSLKRIPVNPATPADTKRYEATIKDLTDKLTQSNKLVGIYELLASLHVGIKSESDEKIEVSCRAMDSLDSKQFCFDLAIPNNPRVQLDYIPAKEEVDHHHRQAEPTIPEYLLDELTFQRSELTRFMRTVLEVVIRKKS</sequence>
<dbReference type="EMBL" id="VJMJ01000029">
    <property type="protein sequence ID" value="KAF0742301.1"/>
    <property type="molecule type" value="Genomic_DNA"/>
</dbReference>